<comment type="caution">
    <text evidence="1">The sequence shown here is derived from an EMBL/GenBank/DDBJ whole genome shotgun (WGS) entry which is preliminary data.</text>
</comment>
<organism evidence="1 2">
    <name type="scientific">Nguyenibacter vanlangensis</name>
    <dbReference type="NCBI Taxonomy" id="1216886"/>
    <lineage>
        <taxon>Bacteria</taxon>
        <taxon>Pseudomonadati</taxon>
        <taxon>Pseudomonadota</taxon>
        <taxon>Alphaproteobacteria</taxon>
        <taxon>Acetobacterales</taxon>
        <taxon>Acetobacteraceae</taxon>
        <taxon>Nguyenibacter</taxon>
    </lineage>
</organism>
<evidence type="ECO:0000313" key="1">
    <source>
        <dbReference type="EMBL" id="NVN12585.1"/>
    </source>
</evidence>
<feature type="non-terminal residue" evidence="1">
    <location>
        <position position="1"/>
    </location>
</feature>
<dbReference type="EMBL" id="JABXXP010000504">
    <property type="protein sequence ID" value="NVN12585.1"/>
    <property type="molecule type" value="Genomic_DNA"/>
</dbReference>
<proteinExistence type="predicted"/>
<dbReference type="Proteomes" id="UP000534870">
    <property type="component" value="Unassembled WGS sequence"/>
</dbReference>
<dbReference type="AlphaFoldDB" id="A0A7Y7IZC9"/>
<name>A0A7Y7IZC9_9PROT</name>
<accession>A0A7Y7IZC9</accession>
<gene>
    <name evidence="1" type="ORF">HUK84_15875</name>
</gene>
<protein>
    <submittedName>
        <fullName evidence="1">Uncharacterized protein</fullName>
    </submittedName>
</protein>
<evidence type="ECO:0000313" key="2">
    <source>
        <dbReference type="Proteomes" id="UP000534870"/>
    </source>
</evidence>
<reference evidence="1 2" key="1">
    <citation type="submission" date="2020-06" db="EMBL/GenBank/DDBJ databases">
        <title>Description of novel acetic acid bacteria.</title>
        <authorList>
            <person name="Sombolestani A."/>
        </authorList>
    </citation>
    <scope>NUCLEOTIDE SEQUENCE [LARGE SCALE GENOMIC DNA]</scope>
    <source>
        <strain evidence="1 2">LMG 31431</strain>
    </source>
</reference>
<sequence length="45" mass="4789">LALRGGARVRAANYWGPGARTLEWTLATPAPRDAFADFPYRGAGA</sequence>